<comment type="caution">
    <text evidence="1">The sequence shown here is derived from an EMBL/GenBank/DDBJ whole genome shotgun (WGS) entry which is preliminary data.</text>
</comment>
<dbReference type="InterPro" id="IPR011990">
    <property type="entry name" value="TPR-like_helical_dom_sf"/>
</dbReference>
<keyword evidence="1" id="KW-0449">Lipoprotein</keyword>
<keyword evidence="2" id="KW-1185">Reference proteome</keyword>
<dbReference type="PROSITE" id="PS51257">
    <property type="entry name" value="PROKAR_LIPOPROTEIN"/>
    <property type="match status" value="1"/>
</dbReference>
<organism evidence="1 2">
    <name type="scientific">Hymenobacter negativus</name>
    <dbReference type="NCBI Taxonomy" id="2795026"/>
    <lineage>
        <taxon>Bacteria</taxon>
        <taxon>Pseudomonadati</taxon>
        <taxon>Bacteroidota</taxon>
        <taxon>Cytophagia</taxon>
        <taxon>Cytophagales</taxon>
        <taxon>Hymenobacteraceae</taxon>
        <taxon>Hymenobacter</taxon>
    </lineage>
</organism>
<accession>A0ABS0Q6N4</accession>
<dbReference type="SUPFAM" id="SSF48452">
    <property type="entry name" value="TPR-like"/>
    <property type="match status" value="1"/>
</dbReference>
<dbReference type="Pfam" id="PF12771">
    <property type="entry name" value="SusD-like_2"/>
    <property type="match status" value="1"/>
</dbReference>
<dbReference type="Gene3D" id="1.25.40.390">
    <property type="match status" value="1"/>
</dbReference>
<name>A0ABS0Q6N4_9BACT</name>
<sequence>MKNILIAGASALMLTTSCVGSLESNYNVDPKSPTTALASGFIANAERTLARTLVSTNVNLNPFRFYVQYWAATDYPTESRYDQNTRNIPNAYWSALYRDCIRDLREAKTTIPTDLTVPAANKTNALAVAEILEIYAWANLVETFGNIPYTDALDYNKAQPKYDDQATIYNDLISRLDVAIGKIDPTVATGLGANDLINNGSTALWLKFAYAMKLRMALVIADVDGAKAKTMAESTIGKLPASNADVIDLTFNGTFPNTNPLYEDLVRSARTDFAGTSYFINQLKGTTGPATGVVDPRLKQYFNPATNSSLPAGTFAGGTYGSTNSKTTNSLPGTKLRAQTLPGVIVSYAQVELMLAEGALRGWNVGAGTTAESHYNAGVTASITEPQWGGTAAEAAAYLAQPNVAFSTAPGTPIQRIAYQEWVALYNQPVEAWTSWRRLDYPVLTPPAAAVSGIPVRLLYPVVEQNINGSNYSQAASAIGGDKAETKLFWDKK</sequence>
<evidence type="ECO:0000313" key="1">
    <source>
        <dbReference type="EMBL" id="MBH8558313.1"/>
    </source>
</evidence>
<reference evidence="1 2" key="1">
    <citation type="submission" date="2020-12" db="EMBL/GenBank/DDBJ databases">
        <title>Hymenobacter sp.</title>
        <authorList>
            <person name="Kim M.K."/>
        </authorList>
    </citation>
    <scope>NUCLEOTIDE SEQUENCE [LARGE SCALE GENOMIC DNA]</scope>
    <source>
        <strain evidence="1 2">BT442</strain>
    </source>
</reference>
<proteinExistence type="predicted"/>
<dbReference type="EMBL" id="JAEDAE010000003">
    <property type="protein sequence ID" value="MBH8558313.1"/>
    <property type="molecule type" value="Genomic_DNA"/>
</dbReference>
<dbReference type="RefSeq" id="WP_198067837.1">
    <property type="nucleotide sequence ID" value="NZ_JAEDAD010000002.1"/>
</dbReference>
<evidence type="ECO:0000313" key="2">
    <source>
        <dbReference type="Proteomes" id="UP000625631"/>
    </source>
</evidence>
<dbReference type="InterPro" id="IPR041662">
    <property type="entry name" value="SusD-like_2"/>
</dbReference>
<dbReference type="Proteomes" id="UP000625631">
    <property type="component" value="Unassembled WGS sequence"/>
</dbReference>
<gene>
    <name evidence="1" type="ORF">I7X13_09665</name>
</gene>
<protein>
    <submittedName>
        <fullName evidence="1">SusD/RagB family nutrient-binding outer membrane lipoprotein</fullName>
    </submittedName>
</protein>